<evidence type="ECO:0000313" key="11">
    <source>
        <dbReference type="EMBL" id="PKU77385.1"/>
    </source>
</evidence>
<evidence type="ECO:0000256" key="2">
    <source>
        <dbReference type="ARBA" id="ARBA00022448"/>
    </source>
</evidence>
<dbReference type="InterPro" id="IPR022357">
    <property type="entry name" value="MIP_CS"/>
</dbReference>
<dbReference type="Gene3D" id="1.20.1080.10">
    <property type="entry name" value="Glycerol uptake facilitator protein"/>
    <property type="match status" value="1"/>
</dbReference>
<dbReference type="SUPFAM" id="SSF81338">
    <property type="entry name" value="Aquaporin-like"/>
    <property type="match status" value="1"/>
</dbReference>
<reference evidence="11 12" key="1">
    <citation type="journal article" date="2016" name="Sci. Rep.">
        <title>The Dendrobium catenatum Lindl. genome sequence provides insights into polysaccharide synthase, floral development and adaptive evolution.</title>
        <authorList>
            <person name="Zhang G.Q."/>
            <person name="Xu Q."/>
            <person name="Bian C."/>
            <person name="Tsai W.C."/>
            <person name="Yeh C.M."/>
            <person name="Liu K.W."/>
            <person name="Yoshida K."/>
            <person name="Zhang L.S."/>
            <person name="Chang S.B."/>
            <person name="Chen F."/>
            <person name="Shi Y."/>
            <person name="Su Y.Y."/>
            <person name="Zhang Y.Q."/>
            <person name="Chen L.J."/>
            <person name="Yin Y."/>
            <person name="Lin M."/>
            <person name="Huang H."/>
            <person name="Deng H."/>
            <person name="Wang Z.W."/>
            <person name="Zhu S.L."/>
            <person name="Zhao X."/>
            <person name="Deng C."/>
            <person name="Niu S.C."/>
            <person name="Huang J."/>
            <person name="Wang M."/>
            <person name="Liu G.H."/>
            <person name="Yang H.J."/>
            <person name="Xiao X.J."/>
            <person name="Hsiao Y.Y."/>
            <person name="Wu W.L."/>
            <person name="Chen Y.Y."/>
            <person name="Mitsuda N."/>
            <person name="Ohme-Takagi M."/>
            <person name="Luo Y.B."/>
            <person name="Van de Peer Y."/>
            <person name="Liu Z.J."/>
        </authorList>
    </citation>
    <scope>NUCLEOTIDE SEQUENCE [LARGE SCALE GENOMIC DNA]</scope>
    <source>
        <tissue evidence="11">The whole plant</tissue>
    </source>
</reference>
<dbReference type="InterPro" id="IPR023271">
    <property type="entry name" value="Aquaporin-like"/>
</dbReference>
<evidence type="ECO:0000256" key="3">
    <source>
        <dbReference type="ARBA" id="ARBA00022554"/>
    </source>
</evidence>
<dbReference type="GO" id="GO:0005774">
    <property type="term" value="C:vacuolar membrane"/>
    <property type="evidence" value="ECO:0007669"/>
    <property type="project" value="UniProtKB-SubCell"/>
</dbReference>
<dbReference type="FunFam" id="1.20.1080.10:FF:000002">
    <property type="entry name" value="Probable aquaporin TIP1-1"/>
    <property type="match status" value="1"/>
</dbReference>
<feature type="transmembrane region" description="Helical" evidence="10">
    <location>
        <begin position="227"/>
        <end position="249"/>
    </location>
</feature>
<dbReference type="CDD" id="cd00333">
    <property type="entry name" value="MIP"/>
    <property type="match status" value="1"/>
</dbReference>
<feature type="transmembrane region" description="Helical" evidence="10">
    <location>
        <begin position="98"/>
        <end position="121"/>
    </location>
</feature>
<comment type="similarity">
    <text evidence="8">Belongs to the MIP/aquaporin (TC 1.A.8) family. TIP (TC 1.A.8.10) subfamily.</text>
</comment>
<dbReference type="InterPro" id="IPR034294">
    <property type="entry name" value="Aquaporin_transptr"/>
</dbReference>
<dbReference type="PANTHER" id="PTHR45665:SF23">
    <property type="entry name" value="AQUAPORIN TIP3-2-RELATED"/>
    <property type="match status" value="1"/>
</dbReference>
<keyword evidence="5" id="KW-0677">Repeat</keyword>
<organism evidence="11 12">
    <name type="scientific">Dendrobium catenatum</name>
    <dbReference type="NCBI Taxonomy" id="906689"/>
    <lineage>
        <taxon>Eukaryota</taxon>
        <taxon>Viridiplantae</taxon>
        <taxon>Streptophyta</taxon>
        <taxon>Embryophyta</taxon>
        <taxon>Tracheophyta</taxon>
        <taxon>Spermatophyta</taxon>
        <taxon>Magnoliopsida</taxon>
        <taxon>Liliopsida</taxon>
        <taxon>Asparagales</taxon>
        <taxon>Orchidaceae</taxon>
        <taxon>Epidendroideae</taxon>
        <taxon>Malaxideae</taxon>
        <taxon>Dendrobiinae</taxon>
        <taxon>Dendrobium</taxon>
    </lineage>
</organism>
<dbReference type="GO" id="GO:0015250">
    <property type="term" value="F:water channel activity"/>
    <property type="evidence" value="ECO:0007669"/>
    <property type="project" value="TreeGrafter"/>
</dbReference>
<keyword evidence="3" id="KW-0926">Vacuole</keyword>
<sequence>MPRRYAFRWTEDDVHHDTMRAFLSEFIATAIFVFAAEGSLLSIAKLNKDTLINGGLVVDALANALAFAVAVSVTSNFSGGHVNPAITLGALAGGRISVYRAILYWLAQLLGSILAAVLLWISTGGMVSRNTLSIFTKTRPLGLAVAVGVGRANAVVLEMVLTFGLVYTVYATGLDPKRGSIGTIAPLLIGFIVGANVLVGGSFDGAAMNPARAFGPALVGWRWRHHWVYWIGPMLGGALAGLVYEFLLITTEPSHPRHQHIGPEDY</sequence>
<feature type="transmembrane region" description="Helical" evidence="10">
    <location>
        <begin position="21"/>
        <end position="44"/>
    </location>
</feature>
<dbReference type="PROSITE" id="PS00221">
    <property type="entry name" value="MIP"/>
    <property type="match status" value="1"/>
</dbReference>
<name>A0A2I0WNZ1_9ASPA</name>
<protein>
    <submittedName>
        <fullName evidence="11">Aquaporin TIP3-2</fullName>
    </submittedName>
</protein>
<feature type="transmembrane region" description="Helical" evidence="10">
    <location>
        <begin position="141"/>
        <end position="169"/>
    </location>
</feature>
<reference evidence="11 12" key="2">
    <citation type="journal article" date="2017" name="Nature">
        <title>The Apostasia genome and the evolution of orchids.</title>
        <authorList>
            <person name="Zhang G.Q."/>
            <person name="Liu K.W."/>
            <person name="Li Z."/>
            <person name="Lohaus R."/>
            <person name="Hsiao Y.Y."/>
            <person name="Niu S.C."/>
            <person name="Wang J.Y."/>
            <person name="Lin Y.C."/>
            <person name="Xu Q."/>
            <person name="Chen L.J."/>
            <person name="Yoshida K."/>
            <person name="Fujiwara S."/>
            <person name="Wang Z.W."/>
            <person name="Zhang Y.Q."/>
            <person name="Mitsuda N."/>
            <person name="Wang M."/>
            <person name="Liu G.H."/>
            <person name="Pecoraro L."/>
            <person name="Huang H.X."/>
            <person name="Xiao X.J."/>
            <person name="Lin M."/>
            <person name="Wu X.Y."/>
            <person name="Wu W.L."/>
            <person name="Chen Y.Y."/>
            <person name="Chang S.B."/>
            <person name="Sakamoto S."/>
            <person name="Ohme-Takagi M."/>
            <person name="Yagi M."/>
            <person name="Zeng S.J."/>
            <person name="Shen C.Y."/>
            <person name="Yeh C.M."/>
            <person name="Luo Y.B."/>
            <person name="Tsai W.C."/>
            <person name="Van de Peer Y."/>
            <person name="Liu Z.J."/>
        </authorList>
    </citation>
    <scope>NUCLEOTIDE SEQUENCE [LARGE SCALE GENOMIC DNA]</scope>
    <source>
        <tissue evidence="11">The whole plant</tissue>
    </source>
</reference>
<evidence type="ECO:0000256" key="5">
    <source>
        <dbReference type="ARBA" id="ARBA00022737"/>
    </source>
</evidence>
<dbReference type="Pfam" id="PF00230">
    <property type="entry name" value="MIP"/>
    <property type="match status" value="1"/>
</dbReference>
<evidence type="ECO:0000256" key="4">
    <source>
        <dbReference type="ARBA" id="ARBA00022692"/>
    </source>
</evidence>
<dbReference type="PRINTS" id="PR00783">
    <property type="entry name" value="MINTRINSICP"/>
</dbReference>
<evidence type="ECO:0000256" key="1">
    <source>
        <dbReference type="ARBA" id="ARBA00004128"/>
    </source>
</evidence>
<dbReference type="AlphaFoldDB" id="A0A2I0WNZ1"/>
<dbReference type="Proteomes" id="UP000233837">
    <property type="component" value="Unassembled WGS sequence"/>
</dbReference>
<evidence type="ECO:0000256" key="7">
    <source>
        <dbReference type="ARBA" id="ARBA00023136"/>
    </source>
</evidence>
<keyword evidence="12" id="KW-1185">Reference proteome</keyword>
<evidence type="ECO:0000256" key="10">
    <source>
        <dbReference type="SAM" id="Phobius"/>
    </source>
</evidence>
<dbReference type="PANTHER" id="PTHR45665">
    <property type="entry name" value="AQUAPORIN-8"/>
    <property type="match status" value="1"/>
</dbReference>
<evidence type="ECO:0000313" key="12">
    <source>
        <dbReference type="Proteomes" id="UP000233837"/>
    </source>
</evidence>
<dbReference type="NCBIfam" id="TIGR00861">
    <property type="entry name" value="MIP"/>
    <property type="match status" value="1"/>
</dbReference>
<gene>
    <name evidence="11" type="primary">TIP3-2</name>
    <name evidence="11" type="ORF">MA16_Dca011390</name>
</gene>
<keyword evidence="2 9" id="KW-0813">Transport</keyword>
<dbReference type="EMBL" id="KZ502513">
    <property type="protein sequence ID" value="PKU77385.1"/>
    <property type="molecule type" value="Genomic_DNA"/>
</dbReference>
<dbReference type="InterPro" id="IPR000425">
    <property type="entry name" value="MIP"/>
</dbReference>
<comment type="subcellular location">
    <subcellularLocation>
        <location evidence="1">Vacuole membrane</location>
        <topology evidence="1">Multi-pass membrane protein</topology>
    </subcellularLocation>
</comment>
<feature type="transmembrane region" description="Helical" evidence="10">
    <location>
        <begin position="181"/>
        <end position="207"/>
    </location>
</feature>
<evidence type="ECO:0000256" key="6">
    <source>
        <dbReference type="ARBA" id="ARBA00022989"/>
    </source>
</evidence>
<proteinExistence type="inferred from homology"/>
<evidence type="ECO:0000256" key="9">
    <source>
        <dbReference type="RuleBase" id="RU000477"/>
    </source>
</evidence>
<feature type="transmembrane region" description="Helical" evidence="10">
    <location>
        <begin position="56"/>
        <end position="77"/>
    </location>
</feature>
<keyword evidence="7 10" id="KW-0472">Membrane</keyword>
<dbReference type="STRING" id="906689.A0A2I0WNZ1"/>
<accession>A0A2I0WNZ1</accession>
<keyword evidence="6 10" id="KW-1133">Transmembrane helix</keyword>
<keyword evidence="4 9" id="KW-0812">Transmembrane</keyword>
<evidence type="ECO:0000256" key="8">
    <source>
        <dbReference type="ARBA" id="ARBA00038477"/>
    </source>
</evidence>